<dbReference type="RefSeq" id="WP_066622869.1">
    <property type="nucleotide sequence ID" value="NZ_FQXL01000049.1"/>
</dbReference>
<dbReference type="PATRIC" id="fig|1121326.3.peg.2804"/>
<name>A0A161XEV2_9CLOT</name>
<comment type="caution">
    <text evidence="1">The sequence shown here is derived from an EMBL/GenBank/DDBJ whole genome shotgun (WGS) entry which is preliminary data.</text>
</comment>
<evidence type="ECO:0000313" key="2">
    <source>
        <dbReference type="Proteomes" id="UP000076603"/>
    </source>
</evidence>
<sequence length="246" mass="28510">MMKKANEKQSLYINRLSYTLYKLCGCENKKIIIFPDEAEQLPADMAEDMIKELKQKIYKKELENYVFPYLYQTDKLEEIKSIKIGQYKKIEKVKPVDTTLYVVTTDGEEYRINGNSKLLIGKTESSLQQVYEALVKAINYDKGVRLYVSDNLASISVKDQERDTYIASIIEIINAIIEIMGNKMPISWDNKYKPEHIVKLQIYINERNQDVAAKFKAVMGNAQQAQDFCTLLKAGQEHYFGLTEKE</sequence>
<reference evidence="1 2" key="1">
    <citation type="submission" date="2016-04" db="EMBL/GenBank/DDBJ databases">
        <title>Genome sequence of Clostridium magnum DSM 2767.</title>
        <authorList>
            <person name="Poehlein A."/>
            <person name="Uhlig R."/>
            <person name="Fischer R."/>
            <person name="Bahl H."/>
            <person name="Daniel R."/>
        </authorList>
    </citation>
    <scope>NUCLEOTIDE SEQUENCE [LARGE SCALE GENOMIC DNA]</scope>
    <source>
        <strain evidence="1 2">DSM 2767</strain>
    </source>
</reference>
<protein>
    <submittedName>
        <fullName evidence="1">Uncharacterized protein</fullName>
    </submittedName>
</protein>
<organism evidence="1 2">
    <name type="scientific">Clostridium magnum DSM 2767</name>
    <dbReference type="NCBI Taxonomy" id="1121326"/>
    <lineage>
        <taxon>Bacteria</taxon>
        <taxon>Bacillati</taxon>
        <taxon>Bacillota</taxon>
        <taxon>Clostridia</taxon>
        <taxon>Eubacteriales</taxon>
        <taxon>Clostridiaceae</taxon>
        <taxon>Clostridium</taxon>
    </lineage>
</organism>
<gene>
    <name evidence="1" type="ORF">CLMAG_27900</name>
</gene>
<proteinExistence type="predicted"/>
<dbReference type="AlphaFoldDB" id="A0A161XEV2"/>
<evidence type="ECO:0000313" key="1">
    <source>
        <dbReference type="EMBL" id="KZL92976.1"/>
    </source>
</evidence>
<dbReference type="Proteomes" id="UP000076603">
    <property type="component" value="Unassembled WGS sequence"/>
</dbReference>
<keyword evidence="2" id="KW-1185">Reference proteome</keyword>
<dbReference type="STRING" id="1121326.CLMAG_27900"/>
<accession>A0A161XEV2</accession>
<dbReference type="EMBL" id="LWAE01000002">
    <property type="protein sequence ID" value="KZL92976.1"/>
    <property type="molecule type" value="Genomic_DNA"/>
</dbReference>